<evidence type="ECO:0000313" key="2">
    <source>
        <dbReference type="Proteomes" id="UP000521943"/>
    </source>
</evidence>
<organism evidence="1 2">
    <name type="scientific">Ephemerocybe angulata</name>
    <dbReference type="NCBI Taxonomy" id="980116"/>
    <lineage>
        <taxon>Eukaryota</taxon>
        <taxon>Fungi</taxon>
        <taxon>Dikarya</taxon>
        <taxon>Basidiomycota</taxon>
        <taxon>Agaricomycotina</taxon>
        <taxon>Agaricomycetes</taxon>
        <taxon>Agaricomycetidae</taxon>
        <taxon>Agaricales</taxon>
        <taxon>Agaricineae</taxon>
        <taxon>Psathyrellaceae</taxon>
        <taxon>Ephemerocybe</taxon>
    </lineage>
</organism>
<dbReference type="AlphaFoldDB" id="A0A8H6HZK9"/>
<sequence length="241" mass="26807">MASTSTSTSDLPTLFLMQHGPLKSHQDERKWSFLVLYPTSKRNLGMIHALDWAEDPNLIKMRSRHQRRDTSLPTFKFTSILVGLPFSAANLKLLASKAAHPISPVPLAGCDYAQKTGKSVGFDEVESSYFRDDDFLFSLTSLGTGLTPHSLYSGPLTMSPALKAERSPYTSLVLCLGDALGMIPTHPDAGITEEASWSRKTRVWVNRSMQKFGNEANLTRCFLPPSSRVEYGEKTPRLERL</sequence>
<proteinExistence type="predicted"/>
<keyword evidence="2" id="KW-1185">Reference proteome</keyword>
<reference evidence="1 2" key="1">
    <citation type="submission" date="2020-07" db="EMBL/GenBank/DDBJ databases">
        <title>Comparative genomics of pyrophilous fungi reveals a link between fire events and developmental genes.</title>
        <authorList>
            <consortium name="DOE Joint Genome Institute"/>
            <person name="Steindorff A.S."/>
            <person name="Carver A."/>
            <person name="Calhoun S."/>
            <person name="Stillman K."/>
            <person name="Liu H."/>
            <person name="Lipzen A."/>
            <person name="Pangilinan J."/>
            <person name="Labutti K."/>
            <person name="Bruns T.D."/>
            <person name="Grigoriev I.V."/>
        </authorList>
    </citation>
    <scope>NUCLEOTIDE SEQUENCE [LARGE SCALE GENOMIC DNA]</scope>
    <source>
        <strain evidence="1 2">CBS 144469</strain>
    </source>
</reference>
<dbReference type="EMBL" id="JACGCI010000027">
    <property type="protein sequence ID" value="KAF6756180.1"/>
    <property type="molecule type" value="Genomic_DNA"/>
</dbReference>
<comment type="caution">
    <text evidence="1">The sequence shown here is derived from an EMBL/GenBank/DDBJ whole genome shotgun (WGS) entry which is preliminary data.</text>
</comment>
<protein>
    <submittedName>
        <fullName evidence="1">Uncharacterized protein</fullName>
    </submittedName>
</protein>
<accession>A0A8H6HZK9</accession>
<evidence type="ECO:0000313" key="1">
    <source>
        <dbReference type="EMBL" id="KAF6756180.1"/>
    </source>
</evidence>
<gene>
    <name evidence="1" type="ORF">DFP72DRAFT_846940</name>
</gene>
<dbReference type="Proteomes" id="UP000521943">
    <property type="component" value="Unassembled WGS sequence"/>
</dbReference>
<name>A0A8H6HZK9_9AGAR</name>